<sequence>MEDKLFYDKCKMLCDLNITAEQLGAPEDYAIPHSNENKIPIIENEEIIPILMIVIIRSKLIHIYSNMYYIEKFLWKLQESTHIQNIITIFKTAIVQIESLSNEDIRPSSGKIRKHLDFVEVTNIMAGMESKSETQTNSLLNNHVKRVRDLIFTSTNNTNIN</sequence>
<keyword evidence="2" id="KW-1185">Reference proteome</keyword>
<comment type="caution">
    <text evidence="1">The sequence shown here is derived from an EMBL/GenBank/DDBJ whole genome shotgun (WGS) entry which is preliminary data.</text>
</comment>
<evidence type="ECO:0000313" key="1">
    <source>
        <dbReference type="EMBL" id="KAI4461655.1"/>
    </source>
</evidence>
<dbReference type="EMBL" id="CM043019">
    <property type="protein sequence ID" value="KAI4461655.1"/>
    <property type="molecule type" value="Genomic_DNA"/>
</dbReference>
<protein>
    <submittedName>
        <fullName evidence="1">Uncharacterized protein</fullName>
    </submittedName>
</protein>
<accession>A0ACB9T4A9</accession>
<evidence type="ECO:0000313" key="2">
    <source>
        <dbReference type="Proteomes" id="UP001056778"/>
    </source>
</evidence>
<name>A0ACB9T4A9_HOLOL</name>
<proteinExistence type="predicted"/>
<dbReference type="Proteomes" id="UP001056778">
    <property type="component" value="Chromosome 5"/>
</dbReference>
<reference evidence="1" key="1">
    <citation type="submission" date="2022-04" db="EMBL/GenBank/DDBJ databases">
        <title>Chromosome-scale genome assembly of Holotrichia oblita Faldermann.</title>
        <authorList>
            <person name="Rongchong L."/>
        </authorList>
    </citation>
    <scope>NUCLEOTIDE SEQUENCE</scope>
    <source>
        <strain evidence="1">81SQS9</strain>
    </source>
</reference>
<gene>
    <name evidence="1" type="ORF">MML48_5g00006532</name>
</gene>
<organism evidence="1 2">
    <name type="scientific">Holotrichia oblita</name>
    <name type="common">Chafer beetle</name>
    <dbReference type="NCBI Taxonomy" id="644536"/>
    <lineage>
        <taxon>Eukaryota</taxon>
        <taxon>Metazoa</taxon>
        <taxon>Ecdysozoa</taxon>
        <taxon>Arthropoda</taxon>
        <taxon>Hexapoda</taxon>
        <taxon>Insecta</taxon>
        <taxon>Pterygota</taxon>
        <taxon>Neoptera</taxon>
        <taxon>Endopterygota</taxon>
        <taxon>Coleoptera</taxon>
        <taxon>Polyphaga</taxon>
        <taxon>Scarabaeiformia</taxon>
        <taxon>Scarabaeidae</taxon>
        <taxon>Melolonthinae</taxon>
        <taxon>Holotrichia</taxon>
    </lineage>
</organism>